<reference evidence="5" key="1">
    <citation type="submission" date="2018-03" db="EMBL/GenBank/DDBJ databases">
        <authorList>
            <person name="Rodrigo-Torres L."/>
            <person name="Arahal R. D."/>
            <person name="Lucena T."/>
        </authorList>
    </citation>
    <scope>NUCLEOTIDE SEQUENCE [LARGE SCALE GENOMIC DNA]</scope>
    <source>
        <strain evidence="5">CECT 8504</strain>
    </source>
</reference>
<evidence type="ECO:0000313" key="4">
    <source>
        <dbReference type="EMBL" id="SPJ24282.1"/>
    </source>
</evidence>
<evidence type="ECO:0000313" key="5">
    <source>
        <dbReference type="Proteomes" id="UP000244912"/>
    </source>
</evidence>
<feature type="transmembrane region" description="Helical" evidence="3">
    <location>
        <begin position="49"/>
        <end position="71"/>
    </location>
</feature>
<sequence length="192" mass="19390">MTYDTPLLRGRDLAMWQQGALILAGTALIALAAQIAVPMWPVPMTLQGAAIIAVGLSMGSRMGALTLLTYLAEGAMGLPVFANGGAGLAYIAGPTGGFLVGFVLMAWIAGLGARAGVLGMTAAALAAAYALYVPGLAWPLAVASVFGVESGWAASSAASLWSGWMQPFLIGDAVKAVLAALLVSGTLRALKR</sequence>
<dbReference type="Proteomes" id="UP000244912">
    <property type="component" value="Unassembled WGS sequence"/>
</dbReference>
<dbReference type="GO" id="GO:0015225">
    <property type="term" value="F:biotin transmembrane transporter activity"/>
    <property type="evidence" value="ECO:0007669"/>
    <property type="project" value="UniProtKB-UniRule"/>
</dbReference>
<evidence type="ECO:0000256" key="1">
    <source>
        <dbReference type="ARBA" id="ARBA00010692"/>
    </source>
</evidence>
<keyword evidence="2" id="KW-1003">Cell membrane</keyword>
<protein>
    <recommendedName>
        <fullName evidence="2">Biotin transporter</fullName>
    </recommendedName>
</protein>
<dbReference type="PIRSF" id="PIRSF016661">
    <property type="entry name" value="BioY"/>
    <property type="match status" value="1"/>
</dbReference>
<accession>A0A2R8BVU0</accession>
<keyword evidence="2 3" id="KW-0472">Membrane</keyword>
<dbReference type="EMBL" id="ONZF01000004">
    <property type="protein sequence ID" value="SPJ24282.1"/>
    <property type="molecule type" value="Genomic_DNA"/>
</dbReference>
<evidence type="ECO:0000256" key="2">
    <source>
        <dbReference type="PIRNR" id="PIRNR016661"/>
    </source>
</evidence>
<feature type="transmembrane region" description="Helical" evidence="3">
    <location>
        <begin position="168"/>
        <end position="190"/>
    </location>
</feature>
<dbReference type="PANTHER" id="PTHR34295">
    <property type="entry name" value="BIOTIN TRANSPORTER BIOY"/>
    <property type="match status" value="1"/>
</dbReference>
<organism evidence="4 5">
    <name type="scientific">Palleronia abyssalis</name>
    <dbReference type="NCBI Taxonomy" id="1501240"/>
    <lineage>
        <taxon>Bacteria</taxon>
        <taxon>Pseudomonadati</taxon>
        <taxon>Pseudomonadota</taxon>
        <taxon>Alphaproteobacteria</taxon>
        <taxon>Rhodobacterales</taxon>
        <taxon>Roseobacteraceae</taxon>
        <taxon>Palleronia</taxon>
    </lineage>
</organism>
<feature type="transmembrane region" description="Helical" evidence="3">
    <location>
        <begin position="91"/>
        <end position="111"/>
    </location>
</feature>
<feature type="transmembrane region" description="Helical" evidence="3">
    <location>
        <begin position="123"/>
        <end position="148"/>
    </location>
</feature>
<keyword evidence="2" id="KW-0813">Transport</keyword>
<comment type="similarity">
    <text evidence="1 2">Belongs to the BioY family.</text>
</comment>
<keyword evidence="5" id="KW-1185">Reference proteome</keyword>
<proteinExistence type="inferred from homology"/>
<keyword evidence="3" id="KW-0812">Transmembrane</keyword>
<gene>
    <name evidence="4" type="primary">bioY</name>
    <name evidence="4" type="ORF">PAA8504_02110</name>
</gene>
<name>A0A2R8BVU0_9RHOB</name>
<dbReference type="InterPro" id="IPR003784">
    <property type="entry name" value="BioY"/>
</dbReference>
<dbReference type="Pfam" id="PF02632">
    <property type="entry name" value="BioY"/>
    <property type="match status" value="1"/>
</dbReference>
<keyword evidence="3" id="KW-1133">Transmembrane helix</keyword>
<dbReference type="Gene3D" id="1.10.1760.20">
    <property type="match status" value="1"/>
</dbReference>
<dbReference type="GO" id="GO:0005886">
    <property type="term" value="C:plasma membrane"/>
    <property type="evidence" value="ECO:0007669"/>
    <property type="project" value="UniProtKB-SubCell"/>
</dbReference>
<dbReference type="OrthoDB" id="9803495at2"/>
<dbReference type="PANTHER" id="PTHR34295:SF1">
    <property type="entry name" value="BIOTIN TRANSPORTER BIOY"/>
    <property type="match status" value="1"/>
</dbReference>
<feature type="transmembrane region" description="Helical" evidence="3">
    <location>
        <begin position="20"/>
        <end position="37"/>
    </location>
</feature>
<dbReference type="RefSeq" id="WP_108894400.1">
    <property type="nucleotide sequence ID" value="NZ_ONZF01000004.1"/>
</dbReference>
<evidence type="ECO:0000256" key="3">
    <source>
        <dbReference type="SAM" id="Phobius"/>
    </source>
</evidence>
<dbReference type="AlphaFoldDB" id="A0A2R8BVU0"/>
<comment type="subcellular location">
    <subcellularLocation>
        <location evidence="2">Cell membrane</location>
        <topology evidence="2">Multi-pass membrane protein</topology>
    </subcellularLocation>
</comment>